<gene>
    <name evidence="1" type="ORF">TERG_11611</name>
</gene>
<dbReference type="EMBL" id="GG700648">
    <property type="protein sequence ID" value="KFL60336.1"/>
    <property type="molecule type" value="Genomic_DNA"/>
</dbReference>
<proteinExistence type="predicted"/>
<name>A0A080WDY7_TRIRC</name>
<accession>A0A080WDY7</accession>
<sequence length="109" mass="11664">MFFANWISAAVSPITSTLPTSRSVIPYRLLSVGISISVKLAGSGFFFAPGVLSPIIKSSGTYPPIPFRSSAVFTAPTPLLLTMDIGMPDSLRVCSSFWAPGKAFMSFWP</sequence>
<reference evidence="2" key="1">
    <citation type="journal article" date="2012" name="MBio">
        <title>Comparative genome analysis of Trichophyton rubrum and related dermatophytes reveals candidate genes involved in infection.</title>
        <authorList>
            <person name="Martinez D.A."/>
            <person name="Oliver B.G."/>
            <person name="Graeser Y."/>
            <person name="Goldberg J.M."/>
            <person name="Li W."/>
            <person name="Martinez-Rossi N.M."/>
            <person name="Monod M."/>
            <person name="Shelest E."/>
            <person name="Barton R.C."/>
            <person name="Birch E."/>
            <person name="Brakhage A.A."/>
            <person name="Chen Z."/>
            <person name="Gurr S.J."/>
            <person name="Heiman D."/>
            <person name="Heitman J."/>
            <person name="Kosti I."/>
            <person name="Rossi A."/>
            <person name="Saif S."/>
            <person name="Samalova M."/>
            <person name="Saunders C.W."/>
            <person name="Shea T."/>
            <person name="Summerbell R.C."/>
            <person name="Xu J."/>
            <person name="Young S."/>
            <person name="Zeng Q."/>
            <person name="Birren B.W."/>
            <person name="Cuomo C.A."/>
            <person name="White T.C."/>
        </authorList>
    </citation>
    <scope>NUCLEOTIDE SEQUENCE [LARGE SCALE GENOMIC DNA]</scope>
    <source>
        <strain evidence="2">ATCC MYA-4607 / CBS 118892</strain>
    </source>
</reference>
<dbReference type="HOGENOM" id="CLU_2185798_0_0_1"/>
<keyword evidence="2" id="KW-1185">Reference proteome</keyword>
<dbReference type="VEuPathDB" id="FungiDB:TERG_11611"/>
<protein>
    <submittedName>
        <fullName evidence="1">Uncharacterized protein</fullName>
    </submittedName>
</protein>
<dbReference type="Proteomes" id="UP000008864">
    <property type="component" value="Unassembled WGS sequence"/>
</dbReference>
<dbReference type="RefSeq" id="XP_047605196.1">
    <property type="nucleotide sequence ID" value="XM_047750698.1"/>
</dbReference>
<dbReference type="AlphaFoldDB" id="A0A080WDY7"/>
<dbReference type="InParanoid" id="A0A080WDY7"/>
<dbReference type="GeneID" id="71777026"/>
<evidence type="ECO:0000313" key="2">
    <source>
        <dbReference type="Proteomes" id="UP000008864"/>
    </source>
</evidence>
<organism evidence="1 2">
    <name type="scientific">Trichophyton rubrum (strain ATCC MYA-4607 / CBS 118892)</name>
    <name type="common">Athlete's foot fungus</name>
    <dbReference type="NCBI Taxonomy" id="559305"/>
    <lineage>
        <taxon>Eukaryota</taxon>
        <taxon>Fungi</taxon>
        <taxon>Dikarya</taxon>
        <taxon>Ascomycota</taxon>
        <taxon>Pezizomycotina</taxon>
        <taxon>Eurotiomycetes</taxon>
        <taxon>Eurotiomycetidae</taxon>
        <taxon>Onygenales</taxon>
        <taxon>Arthrodermataceae</taxon>
        <taxon>Trichophyton</taxon>
    </lineage>
</organism>
<evidence type="ECO:0000313" key="1">
    <source>
        <dbReference type="EMBL" id="KFL60336.1"/>
    </source>
</evidence>